<feature type="region of interest" description="Disordered" evidence="1">
    <location>
        <begin position="227"/>
        <end position="247"/>
    </location>
</feature>
<evidence type="ECO:0000313" key="3">
    <source>
        <dbReference type="Proteomes" id="UP000807469"/>
    </source>
</evidence>
<proteinExistence type="predicted"/>
<gene>
    <name evidence="2" type="ORF">BDN70DRAFT_937818</name>
</gene>
<organism evidence="2 3">
    <name type="scientific">Pholiota conissans</name>
    <dbReference type="NCBI Taxonomy" id="109636"/>
    <lineage>
        <taxon>Eukaryota</taxon>
        <taxon>Fungi</taxon>
        <taxon>Dikarya</taxon>
        <taxon>Basidiomycota</taxon>
        <taxon>Agaricomycotina</taxon>
        <taxon>Agaricomycetes</taxon>
        <taxon>Agaricomycetidae</taxon>
        <taxon>Agaricales</taxon>
        <taxon>Agaricineae</taxon>
        <taxon>Strophariaceae</taxon>
        <taxon>Pholiota</taxon>
    </lineage>
</organism>
<dbReference type="Proteomes" id="UP000807469">
    <property type="component" value="Unassembled WGS sequence"/>
</dbReference>
<reference evidence="2" key="1">
    <citation type="submission" date="2020-11" db="EMBL/GenBank/DDBJ databases">
        <authorList>
            <consortium name="DOE Joint Genome Institute"/>
            <person name="Ahrendt S."/>
            <person name="Riley R."/>
            <person name="Andreopoulos W."/>
            <person name="Labutti K."/>
            <person name="Pangilinan J."/>
            <person name="Ruiz-Duenas F.J."/>
            <person name="Barrasa J.M."/>
            <person name="Sanchez-Garcia M."/>
            <person name="Camarero S."/>
            <person name="Miyauchi S."/>
            <person name="Serrano A."/>
            <person name="Linde D."/>
            <person name="Babiker R."/>
            <person name="Drula E."/>
            <person name="Ayuso-Fernandez I."/>
            <person name="Pacheco R."/>
            <person name="Padilla G."/>
            <person name="Ferreira P."/>
            <person name="Barriuso J."/>
            <person name="Kellner H."/>
            <person name="Castanera R."/>
            <person name="Alfaro M."/>
            <person name="Ramirez L."/>
            <person name="Pisabarro A.G."/>
            <person name="Kuo A."/>
            <person name="Tritt A."/>
            <person name="Lipzen A."/>
            <person name="He G."/>
            <person name="Yan M."/>
            <person name="Ng V."/>
            <person name="Cullen D."/>
            <person name="Martin F."/>
            <person name="Rosso M.-N."/>
            <person name="Henrissat B."/>
            <person name="Hibbett D."/>
            <person name="Martinez A.T."/>
            <person name="Grigoriev I.V."/>
        </authorList>
    </citation>
    <scope>NUCLEOTIDE SEQUENCE</scope>
    <source>
        <strain evidence="2">CIRM-BRFM 674</strain>
    </source>
</reference>
<dbReference type="AlphaFoldDB" id="A0A9P5YS36"/>
<accession>A0A9P5YS36</accession>
<name>A0A9P5YS36_9AGAR</name>
<evidence type="ECO:0000256" key="1">
    <source>
        <dbReference type="SAM" id="MobiDB-lite"/>
    </source>
</evidence>
<dbReference type="EMBL" id="MU155485">
    <property type="protein sequence ID" value="KAF9472936.1"/>
    <property type="molecule type" value="Genomic_DNA"/>
</dbReference>
<protein>
    <submittedName>
        <fullName evidence="2">Uncharacterized protein</fullName>
    </submittedName>
</protein>
<sequence>MLMPSYFVFDSNLDVRSTALLNRSPSTISTNNKALSSFSLTCVIPAVTSELICKQHAHLPPSTTRGDEGHTAPLQAYTYRHHAMHPPPHFSASVPASRLKPPMAPDPYPPSRPLAHPAINLKRWQQLLRHVCDQLTIRIRAYLFTSTTAACADKVTCTDTFLRPTDFNLYICYPNARLPSPHAHALADLYPTFPIQPQSTYNPVSSSPHTHFVKTFLSDSTTVVQRSSPTSKLASPDPSIRHDPRPRTSACAPQLVCYLHSSSPLPGPIHCTPTTNSPSYIHKSTVFLFVASNAST</sequence>
<comment type="caution">
    <text evidence="2">The sequence shown here is derived from an EMBL/GenBank/DDBJ whole genome shotgun (WGS) entry which is preliminary data.</text>
</comment>
<keyword evidence="3" id="KW-1185">Reference proteome</keyword>
<evidence type="ECO:0000313" key="2">
    <source>
        <dbReference type="EMBL" id="KAF9472936.1"/>
    </source>
</evidence>